<gene>
    <name evidence="1" type="ORF">Prudu_021156</name>
</gene>
<proteinExistence type="predicted"/>
<reference evidence="1" key="1">
    <citation type="journal article" date="2019" name="Science">
        <title>Mutation of a bHLH transcription factor allowed almond domestication.</title>
        <authorList>
            <person name="Sanchez-Perez R."/>
            <person name="Pavan S."/>
            <person name="Mazzeo R."/>
            <person name="Moldovan C."/>
            <person name="Aiese Cigliano R."/>
            <person name="Del Cueto J."/>
            <person name="Ricciardi F."/>
            <person name="Lotti C."/>
            <person name="Ricciardi L."/>
            <person name="Dicenta F."/>
            <person name="Lopez-Marques R.L."/>
            <person name="Lindberg Moller B."/>
        </authorList>
    </citation>
    <scope>NUCLEOTIDE SEQUENCE</scope>
</reference>
<protein>
    <submittedName>
        <fullName evidence="1">Uncharacterized protein</fullName>
    </submittedName>
</protein>
<accession>A0A4Y1RY73</accession>
<dbReference type="AlphaFoldDB" id="A0A4Y1RY73"/>
<organism evidence="1">
    <name type="scientific">Prunus dulcis</name>
    <name type="common">Almond</name>
    <name type="synonym">Amygdalus dulcis</name>
    <dbReference type="NCBI Taxonomy" id="3755"/>
    <lineage>
        <taxon>Eukaryota</taxon>
        <taxon>Viridiplantae</taxon>
        <taxon>Streptophyta</taxon>
        <taxon>Embryophyta</taxon>
        <taxon>Tracheophyta</taxon>
        <taxon>Spermatophyta</taxon>
        <taxon>Magnoliopsida</taxon>
        <taxon>eudicotyledons</taxon>
        <taxon>Gunneridae</taxon>
        <taxon>Pentapetalae</taxon>
        <taxon>rosids</taxon>
        <taxon>fabids</taxon>
        <taxon>Rosales</taxon>
        <taxon>Rosaceae</taxon>
        <taxon>Amygdaloideae</taxon>
        <taxon>Amygdaleae</taxon>
        <taxon>Prunus</taxon>
    </lineage>
</organism>
<sequence length="49" mass="5417">MQLNLPIQDPSPHHCMNSAQLCLSEVLASLMNLILQNVGLLPFDLISPF</sequence>
<dbReference type="EMBL" id="AP019304">
    <property type="protein sequence ID" value="BBH08838.1"/>
    <property type="molecule type" value="Genomic_DNA"/>
</dbReference>
<evidence type="ECO:0000313" key="1">
    <source>
        <dbReference type="EMBL" id="BBH08838.1"/>
    </source>
</evidence>
<name>A0A4Y1RY73_PRUDU</name>